<evidence type="ECO:0000256" key="6">
    <source>
        <dbReference type="ARBA" id="ARBA00023034"/>
    </source>
</evidence>
<evidence type="ECO:0000313" key="9">
    <source>
        <dbReference type="Proteomes" id="UP000036987"/>
    </source>
</evidence>
<dbReference type="InterPro" id="IPR029044">
    <property type="entry name" value="Nucleotide-diphossugar_trans"/>
</dbReference>
<keyword evidence="6" id="KW-0333">Golgi apparatus</keyword>
<dbReference type="OrthoDB" id="407658at2759"/>
<evidence type="ECO:0000256" key="1">
    <source>
        <dbReference type="ARBA" id="ARBA00004323"/>
    </source>
</evidence>
<dbReference type="InterPro" id="IPR008630">
    <property type="entry name" value="Glyco_trans_34"/>
</dbReference>
<evidence type="ECO:0000313" key="8">
    <source>
        <dbReference type="EMBL" id="KMZ61441.1"/>
    </source>
</evidence>
<evidence type="ECO:0000256" key="2">
    <source>
        <dbReference type="ARBA" id="ARBA00005664"/>
    </source>
</evidence>
<dbReference type="Pfam" id="PF05637">
    <property type="entry name" value="Glyco_transf_34"/>
    <property type="match status" value="1"/>
</dbReference>
<evidence type="ECO:0000256" key="5">
    <source>
        <dbReference type="ARBA" id="ARBA00022968"/>
    </source>
</evidence>
<proteinExistence type="inferred from homology"/>
<dbReference type="EMBL" id="LFYR01001488">
    <property type="protein sequence ID" value="KMZ61441.1"/>
    <property type="molecule type" value="Genomic_DNA"/>
</dbReference>
<dbReference type="AlphaFoldDB" id="A0A0K9NXD1"/>
<feature type="transmembrane region" description="Helical" evidence="7">
    <location>
        <begin position="12"/>
        <end position="34"/>
    </location>
</feature>
<evidence type="ECO:0000256" key="7">
    <source>
        <dbReference type="SAM" id="Phobius"/>
    </source>
</evidence>
<keyword evidence="7" id="KW-0812">Transmembrane</keyword>
<organism evidence="8 9">
    <name type="scientific">Zostera marina</name>
    <name type="common">Eelgrass</name>
    <dbReference type="NCBI Taxonomy" id="29655"/>
    <lineage>
        <taxon>Eukaryota</taxon>
        <taxon>Viridiplantae</taxon>
        <taxon>Streptophyta</taxon>
        <taxon>Embryophyta</taxon>
        <taxon>Tracheophyta</taxon>
        <taxon>Spermatophyta</taxon>
        <taxon>Magnoliopsida</taxon>
        <taxon>Liliopsida</taxon>
        <taxon>Zosteraceae</taxon>
        <taxon>Zostera</taxon>
    </lineage>
</organism>
<keyword evidence="4 8" id="KW-0808">Transferase</keyword>
<dbReference type="PANTHER" id="PTHR31311:SF3">
    <property type="entry name" value="GLYCOSYLTRANSFERASE 7-RELATED"/>
    <property type="match status" value="1"/>
</dbReference>
<evidence type="ECO:0000256" key="4">
    <source>
        <dbReference type="ARBA" id="ARBA00022679"/>
    </source>
</evidence>
<keyword evidence="3 8" id="KW-0328">Glycosyltransferase</keyword>
<dbReference type="OMA" id="KMERNEG"/>
<evidence type="ECO:0000256" key="3">
    <source>
        <dbReference type="ARBA" id="ARBA00022676"/>
    </source>
</evidence>
<dbReference type="Gene3D" id="3.90.550.10">
    <property type="entry name" value="Spore Coat Polysaccharide Biosynthesis Protein SpsA, Chain A"/>
    <property type="match status" value="1"/>
</dbReference>
<gene>
    <name evidence="8" type="ORF">ZOSMA_52G00920</name>
</gene>
<dbReference type="STRING" id="29655.A0A0K9NXD1"/>
<accession>A0A0K9NXD1</accession>
<comment type="subcellular location">
    <subcellularLocation>
        <location evidence="1">Golgi apparatus membrane</location>
        <topology evidence="1">Single-pass type II membrane protein</topology>
    </subcellularLocation>
</comment>
<dbReference type="Proteomes" id="UP000036987">
    <property type="component" value="Unassembled WGS sequence"/>
</dbReference>
<reference evidence="9" key="1">
    <citation type="journal article" date="2016" name="Nature">
        <title>The genome of the seagrass Zostera marina reveals angiosperm adaptation to the sea.</title>
        <authorList>
            <person name="Olsen J.L."/>
            <person name="Rouze P."/>
            <person name="Verhelst B."/>
            <person name="Lin Y.-C."/>
            <person name="Bayer T."/>
            <person name="Collen J."/>
            <person name="Dattolo E."/>
            <person name="De Paoli E."/>
            <person name="Dittami S."/>
            <person name="Maumus F."/>
            <person name="Michel G."/>
            <person name="Kersting A."/>
            <person name="Lauritano C."/>
            <person name="Lohaus R."/>
            <person name="Toepel M."/>
            <person name="Tonon T."/>
            <person name="Vanneste K."/>
            <person name="Amirebrahimi M."/>
            <person name="Brakel J."/>
            <person name="Bostroem C."/>
            <person name="Chovatia M."/>
            <person name="Grimwood J."/>
            <person name="Jenkins J.W."/>
            <person name="Jueterbock A."/>
            <person name="Mraz A."/>
            <person name="Stam W.T."/>
            <person name="Tice H."/>
            <person name="Bornberg-Bauer E."/>
            <person name="Green P.J."/>
            <person name="Pearson G.A."/>
            <person name="Procaccini G."/>
            <person name="Duarte C.M."/>
            <person name="Schmutz J."/>
            <person name="Reusch T.B.H."/>
            <person name="Van de Peer Y."/>
        </authorList>
    </citation>
    <scope>NUCLEOTIDE SEQUENCE [LARGE SCALE GENOMIC DNA]</scope>
    <source>
        <strain evidence="9">cv. Finnish</strain>
    </source>
</reference>
<dbReference type="PANTHER" id="PTHR31311">
    <property type="entry name" value="XYLOGLUCAN 6-XYLOSYLTRANSFERASE 5-RELATED-RELATED"/>
    <property type="match status" value="1"/>
</dbReference>
<keyword evidence="7" id="KW-0472">Membrane</keyword>
<comment type="similarity">
    <text evidence="2">Belongs to the glycosyltransferase 34 family.</text>
</comment>
<dbReference type="GO" id="GO:0008378">
    <property type="term" value="F:galactosyltransferase activity"/>
    <property type="evidence" value="ECO:0000318"/>
    <property type="project" value="GO_Central"/>
</dbReference>
<name>A0A0K9NXD1_ZOSMR</name>
<comment type="caution">
    <text evidence="8">The sequence shown here is derived from an EMBL/GenBank/DDBJ whole genome shotgun (WGS) entry which is preliminary data.</text>
</comment>
<protein>
    <submittedName>
        <fullName evidence="8">Galactomannan galactosyltransferase, family GT34</fullName>
    </submittedName>
</protein>
<keyword evidence="5" id="KW-0735">Signal-anchor</keyword>
<dbReference type="GO" id="GO:0000139">
    <property type="term" value="C:Golgi membrane"/>
    <property type="evidence" value="ECO:0007669"/>
    <property type="project" value="UniProtKB-SubCell"/>
</dbReference>
<sequence length="397" mass="45862">MAAVRNSSKRSDFVLFLSGAVSAIFLFFFIFYVIPTDRSFTALVHVNTNTANFYSDPNLTYTIATPLHHWDSNRRLWIENHKPQTSTVSVKVLLVSASRPTPCSNPIGDHLLLRLFKNKQDYSRIHGFSFFYNTALFHPEMFGYWNKIPTVRSAMVAHPEVDWIWWIDSDAAITDMDFVIPFHKYKNHNMVVHGWPDLVYNRKSWTGLNAGVFLMRNCQWSLDLMDVWAQMGPQTPHYVEWGKKQKATVIDKLYPEADDQTGLVYLMSKYKEKWGDKIYLEYEYRLSGYWLEIIGTLDNITKQEEADLGRKPETAKQRYAEVDKLHNANNASRRPFVTHFTGCQPCSGKHNINYSDDQCWDGMRKALDFADDQVLHSYGFRHVGSGGTVAATPSGRR</sequence>
<keyword evidence="7" id="KW-1133">Transmembrane helix</keyword>
<keyword evidence="9" id="KW-1185">Reference proteome</keyword>